<dbReference type="EMBL" id="MN096369">
    <property type="protein sequence ID" value="QDK02715.1"/>
    <property type="molecule type" value="Genomic_DNA"/>
</dbReference>
<organism evidence="1 2">
    <name type="scientific">Gordonia phage Phendrix</name>
    <dbReference type="NCBI Taxonomy" id="2593335"/>
    <lineage>
        <taxon>Viruses</taxon>
        <taxon>Duplodnaviria</taxon>
        <taxon>Heunggongvirae</taxon>
        <taxon>Uroviricota</taxon>
        <taxon>Caudoviricetes</taxon>
        <taxon>Godonkavirus</taxon>
        <taxon>Godonkavirus phendrix</taxon>
    </lineage>
</organism>
<dbReference type="KEGG" id="vg:77924759"/>
<evidence type="ECO:0000313" key="2">
    <source>
        <dbReference type="Proteomes" id="UP000319596"/>
    </source>
</evidence>
<dbReference type="GeneID" id="77924759"/>
<keyword evidence="2" id="KW-1185">Reference proteome</keyword>
<evidence type="ECO:0000313" key="1">
    <source>
        <dbReference type="EMBL" id="QDK02715.1"/>
    </source>
</evidence>
<accession>A0A514U1C8</accession>
<proteinExistence type="predicted"/>
<protein>
    <submittedName>
        <fullName evidence="1">Uncharacterized protein</fullName>
    </submittedName>
</protein>
<sequence length="137" mass="15798">MILTHNNTAMHYSRTTPDEFNVLRGFFLDRDGDVWEVVRVVNRAGKLRFCTRTVHCIGVVAGAPRTWIGKSSIGENLVEHTEWLKQAIEDTRTDEDSLLWMSRYAPYYMMSPRTLAAEENAPAHFRTYLLNVYGVTE</sequence>
<gene>
    <name evidence="1" type="primary">199</name>
    <name evidence="1" type="ORF">SEA_PHENDRIX_199</name>
</gene>
<dbReference type="Proteomes" id="UP000319596">
    <property type="component" value="Segment"/>
</dbReference>
<dbReference type="RefSeq" id="YP_010649213.1">
    <property type="nucleotide sequence ID" value="NC_070764.1"/>
</dbReference>
<reference evidence="1 2" key="1">
    <citation type="submission" date="2019-06" db="EMBL/GenBank/DDBJ databases">
        <authorList>
            <person name="Burns M.A."/>
            <person name="Hill G.C."/>
            <person name="Wesley B.E."/>
            <person name="Womack T.V."/>
            <person name="Krukonis G.P."/>
            <person name="Delesalle V.A."/>
            <person name="Garlena R.A."/>
            <person name="Russell D.A."/>
            <person name="Pope W.H."/>
            <person name="Jacobs-Sera D."/>
            <person name="Hatfull G.F."/>
        </authorList>
    </citation>
    <scope>NUCLEOTIDE SEQUENCE [LARGE SCALE GENOMIC DNA]</scope>
</reference>
<name>A0A514U1C8_9CAUD</name>